<feature type="domain" description="Ribosomal RNA large subunit methyltransferase K/L-like methyltransferase" evidence="3">
    <location>
        <begin position="154"/>
        <end position="343"/>
    </location>
</feature>
<keyword evidence="7" id="KW-1185">Reference proteome</keyword>
<dbReference type="PROSITE" id="PS00092">
    <property type="entry name" value="N6_MTASE"/>
    <property type="match status" value="1"/>
</dbReference>
<keyword evidence="2 6" id="KW-0808">Transferase</keyword>
<dbReference type="EMBL" id="CP002351">
    <property type="protein sequence ID" value="AEH50947.1"/>
    <property type="molecule type" value="Genomic_DNA"/>
</dbReference>
<dbReference type="STRING" id="688269.Theth_0863"/>
<organism evidence="6 7">
    <name type="scientific">Pseudothermotoga thermarum DSM 5069</name>
    <dbReference type="NCBI Taxonomy" id="688269"/>
    <lineage>
        <taxon>Bacteria</taxon>
        <taxon>Thermotogati</taxon>
        <taxon>Thermotogota</taxon>
        <taxon>Thermotogae</taxon>
        <taxon>Thermotogales</taxon>
        <taxon>Thermotogaceae</taxon>
        <taxon>Pseudothermotoga</taxon>
    </lineage>
</organism>
<evidence type="ECO:0000259" key="5">
    <source>
        <dbReference type="Pfam" id="PF22020"/>
    </source>
</evidence>
<dbReference type="Pfam" id="PF22020">
    <property type="entry name" value="RlmL_1st"/>
    <property type="match status" value="1"/>
</dbReference>
<feature type="domain" description="THUMP" evidence="4">
    <location>
        <begin position="63"/>
        <end position="143"/>
    </location>
</feature>
<dbReference type="InterPro" id="IPR054170">
    <property type="entry name" value="RlmL_1st"/>
</dbReference>
<dbReference type="GO" id="GO:0003723">
    <property type="term" value="F:RNA binding"/>
    <property type="evidence" value="ECO:0007669"/>
    <property type="project" value="InterPro"/>
</dbReference>
<keyword evidence="1 6" id="KW-0489">Methyltransferase</keyword>
<dbReference type="CDD" id="cd11715">
    <property type="entry name" value="THUMP_AdoMetMT"/>
    <property type="match status" value="1"/>
</dbReference>
<dbReference type="InterPro" id="IPR029063">
    <property type="entry name" value="SAM-dependent_MTases_sf"/>
</dbReference>
<feature type="domain" description="RlmL ferredoxin-like" evidence="5">
    <location>
        <begin position="2"/>
        <end position="55"/>
    </location>
</feature>
<evidence type="ECO:0000259" key="3">
    <source>
        <dbReference type="Pfam" id="PF01170"/>
    </source>
</evidence>
<evidence type="ECO:0000313" key="6">
    <source>
        <dbReference type="EMBL" id="AEH50947.1"/>
    </source>
</evidence>
<dbReference type="PANTHER" id="PTHR47313:SF1">
    <property type="entry name" value="RIBOSOMAL RNA LARGE SUBUNIT METHYLTRANSFERASE K_L"/>
    <property type="match status" value="1"/>
</dbReference>
<dbReference type="InterPro" id="IPR000241">
    <property type="entry name" value="RlmKL-like_Mtase"/>
</dbReference>
<evidence type="ECO:0000256" key="1">
    <source>
        <dbReference type="ARBA" id="ARBA00022603"/>
    </source>
</evidence>
<evidence type="ECO:0000259" key="4">
    <source>
        <dbReference type="Pfam" id="PF02926"/>
    </source>
</evidence>
<gene>
    <name evidence="6" type="ORF">Theth_0863</name>
</gene>
<evidence type="ECO:0000256" key="2">
    <source>
        <dbReference type="ARBA" id="ARBA00022679"/>
    </source>
</evidence>
<accession>F7YYC6</accession>
<dbReference type="InterPro" id="IPR002052">
    <property type="entry name" value="DNA_methylase_N6_adenine_CS"/>
</dbReference>
<name>F7YYC6_9THEM</name>
<dbReference type="Pfam" id="PF01170">
    <property type="entry name" value="UPF0020"/>
    <property type="match status" value="1"/>
</dbReference>
<dbReference type="PANTHER" id="PTHR47313">
    <property type="entry name" value="RIBOSOMAL RNA LARGE SUBUNIT METHYLTRANSFERASE K/L"/>
    <property type="match status" value="1"/>
</dbReference>
<proteinExistence type="predicted"/>
<dbReference type="eggNOG" id="COG0116">
    <property type="taxonomic scope" value="Bacteria"/>
</dbReference>
<dbReference type="KEGG" id="tta:Theth_0863"/>
<dbReference type="Gene3D" id="3.40.50.150">
    <property type="entry name" value="Vaccinia Virus protein VP39"/>
    <property type="match status" value="1"/>
</dbReference>
<dbReference type="GO" id="GO:0052913">
    <property type="term" value="F:16S rRNA (guanine(966)-N(2))-methyltransferase activity"/>
    <property type="evidence" value="ECO:0007669"/>
    <property type="project" value="UniProtKB-EC"/>
</dbReference>
<dbReference type="GO" id="GO:0070043">
    <property type="term" value="F:rRNA (guanine-N7-)-methyltransferase activity"/>
    <property type="evidence" value="ECO:0007669"/>
    <property type="project" value="TreeGrafter"/>
</dbReference>
<dbReference type="EC" id="2.1.1.171" evidence="6"/>
<dbReference type="Gene3D" id="3.30.2130.30">
    <property type="match status" value="1"/>
</dbReference>
<dbReference type="PROSITE" id="PS01261">
    <property type="entry name" value="UPF0020"/>
    <property type="match status" value="1"/>
</dbReference>
<protein>
    <submittedName>
        <fullName evidence="6">rRNA (Guanine-N(2)-)-methyltransferase</fullName>
        <ecNumber evidence="6">2.1.1.171</ecNumber>
    </submittedName>
</protein>
<dbReference type="InterPro" id="IPR053943">
    <property type="entry name" value="RlmKL-like_Mtase_CS"/>
</dbReference>
<dbReference type="HOGENOM" id="CLU_032119_3_1_0"/>
<dbReference type="AlphaFoldDB" id="F7YYC6"/>
<dbReference type="PATRIC" id="fig|688269.3.peg.887"/>
<dbReference type="Proteomes" id="UP000006804">
    <property type="component" value="Chromosome"/>
</dbReference>
<dbReference type="SUPFAM" id="SSF53335">
    <property type="entry name" value="S-adenosyl-L-methionine-dependent methyltransferases"/>
    <property type="match status" value="1"/>
</dbReference>
<evidence type="ECO:0000313" key="7">
    <source>
        <dbReference type="Proteomes" id="UP000006804"/>
    </source>
</evidence>
<dbReference type="InterPro" id="IPR004114">
    <property type="entry name" value="THUMP_dom"/>
</dbReference>
<reference evidence="6 7" key="1">
    <citation type="submission" date="2010-11" db="EMBL/GenBank/DDBJ databases">
        <title>The complete genome of Thermotoga thermarum DSM 5069.</title>
        <authorList>
            <consortium name="US DOE Joint Genome Institute (JGI-PGF)"/>
            <person name="Lucas S."/>
            <person name="Copeland A."/>
            <person name="Lapidus A."/>
            <person name="Bruce D."/>
            <person name="Goodwin L."/>
            <person name="Pitluck S."/>
            <person name="Kyrpides N."/>
            <person name="Mavromatis K."/>
            <person name="Ivanova N."/>
            <person name="Zeytun A."/>
            <person name="Brettin T."/>
            <person name="Detter J.C."/>
            <person name="Tapia R."/>
            <person name="Han C."/>
            <person name="Land M."/>
            <person name="Hauser L."/>
            <person name="Markowitz V."/>
            <person name="Cheng J.-F."/>
            <person name="Hugenholtz P."/>
            <person name="Woyke T."/>
            <person name="Wu D."/>
            <person name="Spring S."/>
            <person name="Schroeder M."/>
            <person name="Brambilla E."/>
            <person name="Klenk H.-P."/>
            <person name="Eisen J.A."/>
        </authorList>
    </citation>
    <scope>NUCLEOTIDE SEQUENCE [LARGE SCALE GENOMIC DNA]</scope>
    <source>
        <strain evidence="6 7">DSM 5069</strain>
    </source>
</reference>
<sequence length="353" mass="40254">MLALCSAGLEQAPCLELKRMGYKILKVTAGHVYFDAKLEDIPRLNISLYSVDRLLISVGRFEATTFDQLFDGTYSLPWENFVHKDAELVVEKVKIRSSKLSATGAVASVVKKAIYQKINSSYQAAIKYPLYVYIKNNVVELALDTTGENSLSRRGYRIKTSVAPLRETIAAALLLISGWDMKKLLVDPFCGSGTIPIEAARMALGILNNKREFAFQKWPMFSNFKLDEFERKIVKAKTVSMGFDIDETILKVAKENAARAGVLDFIRFEKKDFFKLDPFDQSVHVVTNPPYGLRIEGIDNKFYRNLARFFVVFPHSTICVITSKENLEKLFGKKPRKKFRFQNSGIWTWCYIF</sequence>
<dbReference type="Pfam" id="PF02926">
    <property type="entry name" value="THUMP"/>
    <property type="match status" value="1"/>
</dbReference>